<protein>
    <submittedName>
        <fullName evidence="1">20925_t:CDS:1</fullName>
    </submittedName>
</protein>
<feature type="non-terminal residue" evidence="1">
    <location>
        <position position="1"/>
    </location>
</feature>
<proteinExistence type="predicted"/>
<accession>A0A9N9PIL1</accession>
<feature type="non-terminal residue" evidence="1">
    <location>
        <position position="93"/>
    </location>
</feature>
<organism evidence="1 2">
    <name type="scientific">Cetraspora pellucida</name>
    <dbReference type="NCBI Taxonomy" id="1433469"/>
    <lineage>
        <taxon>Eukaryota</taxon>
        <taxon>Fungi</taxon>
        <taxon>Fungi incertae sedis</taxon>
        <taxon>Mucoromycota</taxon>
        <taxon>Glomeromycotina</taxon>
        <taxon>Glomeromycetes</taxon>
        <taxon>Diversisporales</taxon>
        <taxon>Gigasporaceae</taxon>
        <taxon>Cetraspora</taxon>
    </lineage>
</organism>
<dbReference type="EMBL" id="CAJVQA010053254">
    <property type="protein sequence ID" value="CAG8823656.1"/>
    <property type="molecule type" value="Genomic_DNA"/>
</dbReference>
<gene>
    <name evidence="1" type="ORF">CPELLU_LOCUS19927</name>
</gene>
<name>A0A9N9PIL1_9GLOM</name>
<reference evidence="1" key="1">
    <citation type="submission" date="2021-06" db="EMBL/GenBank/DDBJ databases">
        <authorList>
            <person name="Kallberg Y."/>
            <person name="Tangrot J."/>
            <person name="Rosling A."/>
        </authorList>
    </citation>
    <scope>NUCLEOTIDE SEQUENCE</scope>
    <source>
        <strain evidence="1">FL966</strain>
    </source>
</reference>
<evidence type="ECO:0000313" key="1">
    <source>
        <dbReference type="EMBL" id="CAG8823656.1"/>
    </source>
</evidence>
<evidence type="ECO:0000313" key="2">
    <source>
        <dbReference type="Proteomes" id="UP000789759"/>
    </source>
</evidence>
<comment type="caution">
    <text evidence="1">The sequence shown here is derived from an EMBL/GenBank/DDBJ whole genome shotgun (WGS) entry which is preliminary data.</text>
</comment>
<keyword evidence="2" id="KW-1185">Reference proteome</keyword>
<sequence>RFLSIPKMSSSRSEGKLIESHDQVNILIDGEKGVDFNEENAIGQYVISLNGQYVAIWNYENQTISGWNITKELTSEFDKSINITELEILDTDI</sequence>
<dbReference type="Proteomes" id="UP000789759">
    <property type="component" value="Unassembled WGS sequence"/>
</dbReference>
<dbReference type="AlphaFoldDB" id="A0A9N9PIL1"/>